<name>A0A2M4CGV5_9DIPT</name>
<accession>A0A2M4CGV5</accession>
<evidence type="ECO:0000313" key="2">
    <source>
        <dbReference type="EMBL" id="MBW64148.1"/>
    </source>
</evidence>
<feature type="chain" id="PRO_5014934702" evidence="1">
    <location>
        <begin position="29"/>
        <end position="66"/>
    </location>
</feature>
<feature type="signal peptide" evidence="1">
    <location>
        <begin position="1"/>
        <end position="28"/>
    </location>
</feature>
<keyword evidence="1" id="KW-0732">Signal</keyword>
<sequence length="66" mass="7646">MCIIHLDAFRFYLFLFLNVMMKIQPVPSFTDVTAKLVHSARFSPQSSSRISCEINFLSLVYGTVKW</sequence>
<evidence type="ECO:0000256" key="1">
    <source>
        <dbReference type="SAM" id="SignalP"/>
    </source>
</evidence>
<reference evidence="2" key="1">
    <citation type="submission" date="2018-01" db="EMBL/GenBank/DDBJ databases">
        <title>An insight into the sialome of Amazonian anophelines.</title>
        <authorList>
            <person name="Ribeiro J.M."/>
            <person name="Scarpassa V."/>
            <person name="Calvo E."/>
        </authorList>
    </citation>
    <scope>NUCLEOTIDE SEQUENCE</scope>
    <source>
        <tissue evidence="2">Salivary glands</tissue>
    </source>
</reference>
<proteinExistence type="predicted"/>
<dbReference type="AlphaFoldDB" id="A0A2M4CGV5"/>
<dbReference type="EMBL" id="GGFJ01015007">
    <property type="protein sequence ID" value="MBW64148.1"/>
    <property type="molecule type" value="Transcribed_RNA"/>
</dbReference>
<protein>
    <submittedName>
        <fullName evidence="2">Putative secreted protein</fullName>
    </submittedName>
</protein>
<organism evidence="2">
    <name type="scientific">Anopheles marajoara</name>
    <dbReference type="NCBI Taxonomy" id="58244"/>
    <lineage>
        <taxon>Eukaryota</taxon>
        <taxon>Metazoa</taxon>
        <taxon>Ecdysozoa</taxon>
        <taxon>Arthropoda</taxon>
        <taxon>Hexapoda</taxon>
        <taxon>Insecta</taxon>
        <taxon>Pterygota</taxon>
        <taxon>Neoptera</taxon>
        <taxon>Endopterygota</taxon>
        <taxon>Diptera</taxon>
        <taxon>Nematocera</taxon>
        <taxon>Culicoidea</taxon>
        <taxon>Culicidae</taxon>
        <taxon>Anophelinae</taxon>
        <taxon>Anopheles</taxon>
    </lineage>
</organism>